<dbReference type="OrthoDB" id="1119958at2"/>
<dbReference type="Proteomes" id="UP000325211">
    <property type="component" value="Chromosome"/>
</dbReference>
<sequence>MSTAVTRDETPVALEGGGVELRMKEIGGDLTVAFVHLPEGTDLGPALTGQPDDRCQVPHWGYIFKGRLQMRTADGDEVYEEGQAFYWRPGHVPVALSDVDYMDFSPSAGFRAVVDHVRGRSG</sequence>
<dbReference type="InterPro" id="IPR011051">
    <property type="entry name" value="RmlC_Cupin_sf"/>
</dbReference>
<organism evidence="1 2">
    <name type="scientific">Streptomyces venezuelae</name>
    <dbReference type="NCBI Taxonomy" id="54571"/>
    <lineage>
        <taxon>Bacteria</taxon>
        <taxon>Bacillati</taxon>
        <taxon>Actinomycetota</taxon>
        <taxon>Actinomycetes</taxon>
        <taxon>Kitasatosporales</taxon>
        <taxon>Streptomycetaceae</taxon>
        <taxon>Streptomyces</taxon>
    </lineage>
</organism>
<dbReference type="RefSeq" id="WP_150210858.1">
    <property type="nucleotide sequence ID" value="NZ_CP029190.1"/>
</dbReference>
<evidence type="ECO:0008006" key="3">
    <source>
        <dbReference type="Google" id="ProtNLM"/>
    </source>
</evidence>
<accession>A0A5P2D994</accession>
<dbReference type="SUPFAM" id="SSF51182">
    <property type="entry name" value="RmlC-like cupins"/>
    <property type="match status" value="1"/>
</dbReference>
<evidence type="ECO:0000313" key="1">
    <source>
        <dbReference type="EMBL" id="QES51110.1"/>
    </source>
</evidence>
<reference evidence="1 2" key="1">
    <citation type="submission" date="2018-05" db="EMBL/GenBank/DDBJ databases">
        <title>Streptomyces venezuelae.</title>
        <authorList>
            <person name="Kim W."/>
            <person name="Lee N."/>
            <person name="Cho B.-K."/>
        </authorList>
    </citation>
    <scope>NUCLEOTIDE SEQUENCE [LARGE SCALE GENOMIC DNA]</scope>
    <source>
        <strain evidence="1 2">ATCC 21782</strain>
    </source>
</reference>
<proteinExistence type="predicted"/>
<protein>
    <recommendedName>
        <fullName evidence="3">Cupin domain-containing protein</fullName>
    </recommendedName>
</protein>
<name>A0A5P2D994_STRVZ</name>
<dbReference type="EMBL" id="CP029190">
    <property type="protein sequence ID" value="QES51110.1"/>
    <property type="molecule type" value="Genomic_DNA"/>
</dbReference>
<evidence type="ECO:0000313" key="2">
    <source>
        <dbReference type="Proteomes" id="UP000325211"/>
    </source>
</evidence>
<gene>
    <name evidence="1" type="ORF">DEJ50_28000</name>
</gene>
<dbReference type="AlphaFoldDB" id="A0A5P2D994"/>